<dbReference type="AlphaFoldDB" id="A0A6A6ICE9"/>
<dbReference type="RefSeq" id="XP_033682234.1">
    <property type="nucleotide sequence ID" value="XM_033826916.1"/>
</dbReference>
<evidence type="ECO:0000313" key="3">
    <source>
        <dbReference type="Proteomes" id="UP000800094"/>
    </source>
</evidence>
<dbReference type="Proteomes" id="UP000800094">
    <property type="component" value="Unassembled WGS sequence"/>
</dbReference>
<sequence length="230" mass="26277">MTTTRNTIPLGFVGSQDPIWEPETEPETEPEAESETEPEDVAPGRAFTVEFGQIVHLRGKFSTKSEAEYARIVYYERKIINRAAVVFAAPRNERPLKFEVLVLDELDPGRQVDIPYFVVVTSRGEGRGLRSEARSHPYFSVLDAFKDLSEFLDGVCPPETSRRTPSPTYCPERRIRQRDMNRQTGGMRIMRAGNPSRHRTGELRNFATRIPADPSYREVVINPTFEPEEM</sequence>
<organism evidence="2 3">
    <name type="scientific">Trematosphaeria pertusa</name>
    <dbReference type="NCBI Taxonomy" id="390896"/>
    <lineage>
        <taxon>Eukaryota</taxon>
        <taxon>Fungi</taxon>
        <taxon>Dikarya</taxon>
        <taxon>Ascomycota</taxon>
        <taxon>Pezizomycotina</taxon>
        <taxon>Dothideomycetes</taxon>
        <taxon>Pleosporomycetidae</taxon>
        <taxon>Pleosporales</taxon>
        <taxon>Massarineae</taxon>
        <taxon>Trematosphaeriaceae</taxon>
        <taxon>Trematosphaeria</taxon>
    </lineage>
</organism>
<dbReference type="EMBL" id="ML987197">
    <property type="protein sequence ID" value="KAF2247230.1"/>
    <property type="molecule type" value="Genomic_DNA"/>
</dbReference>
<evidence type="ECO:0000256" key="1">
    <source>
        <dbReference type="SAM" id="MobiDB-lite"/>
    </source>
</evidence>
<protein>
    <submittedName>
        <fullName evidence="2">Uncharacterized protein</fullName>
    </submittedName>
</protein>
<gene>
    <name evidence="2" type="ORF">BU26DRAFT_506504</name>
</gene>
<feature type="region of interest" description="Disordered" evidence="1">
    <location>
        <begin position="1"/>
        <end position="43"/>
    </location>
</feature>
<accession>A0A6A6ICE9</accession>
<dbReference type="GeneID" id="54580246"/>
<feature type="compositionally biased region" description="Acidic residues" evidence="1">
    <location>
        <begin position="20"/>
        <end position="40"/>
    </location>
</feature>
<keyword evidence="3" id="KW-1185">Reference proteome</keyword>
<name>A0A6A6ICE9_9PLEO</name>
<reference evidence="2" key="1">
    <citation type="journal article" date="2020" name="Stud. Mycol.">
        <title>101 Dothideomycetes genomes: a test case for predicting lifestyles and emergence of pathogens.</title>
        <authorList>
            <person name="Haridas S."/>
            <person name="Albert R."/>
            <person name="Binder M."/>
            <person name="Bloem J."/>
            <person name="Labutti K."/>
            <person name="Salamov A."/>
            <person name="Andreopoulos B."/>
            <person name="Baker S."/>
            <person name="Barry K."/>
            <person name="Bills G."/>
            <person name="Bluhm B."/>
            <person name="Cannon C."/>
            <person name="Castanera R."/>
            <person name="Culley D."/>
            <person name="Daum C."/>
            <person name="Ezra D."/>
            <person name="Gonzalez J."/>
            <person name="Henrissat B."/>
            <person name="Kuo A."/>
            <person name="Liang C."/>
            <person name="Lipzen A."/>
            <person name="Lutzoni F."/>
            <person name="Magnuson J."/>
            <person name="Mondo S."/>
            <person name="Nolan M."/>
            <person name="Ohm R."/>
            <person name="Pangilinan J."/>
            <person name="Park H.-J."/>
            <person name="Ramirez L."/>
            <person name="Alfaro M."/>
            <person name="Sun H."/>
            <person name="Tritt A."/>
            <person name="Yoshinaga Y."/>
            <person name="Zwiers L.-H."/>
            <person name="Turgeon B."/>
            <person name="Goodwin S."/>
            <person name="Spatafora J."/>
            <person name="Crous P."/>
            <person name="Grigoriev I."/>
        </authorList>
    </citation>
    <scope>NUCLEOTIDE SEQUENCE</scope>
    <source>
        <strain evidence="2">CBS 122368</strain>
    </source>
</reference>
<proteinExistence type="predicted"/>
<evidence type="ECO:0000313" key="2">
    <source>
        <dbReference type="EMBL" id="KAF2247230.1"/>
    </source>
</evidence>